<evidence type="ECO:0000256" key="5">
    <source>
        <dbReference type="ARBA" id="ARBA00022977"/>
    </source>
</evidence>
<evidence type="ECO:0000313" key="9">
    <source>
        <dbReference type="EMBL" id="KRG22193.1"/>
    </source>
</evidence>
<dbReference type="EMBL" id="LKAJ01000002">
    <property type="protein sequence ID" value="KRG22193.1"/>
    <property type="molecule type" value="Genomic_DNA"/>
</dbReference>
<dbReference type="Proteomes" id="UP000051497">
    <property type="component" value="Unassembled WGS sequence"/>
</dbReference>
<keyword evidence="5" id="KW-0784">Thiamine biosynthesis</keyword>
<organism evidence="9">
    <name type="scientific">Candidatus Berkiella aquae</name>
    <dbReference type="NCBI Taxonomy" id="295108"/>
    <lineage>
        <taxon>Bacteria</taxon>
        <taxon>Pseudomonadati</taxon>
        <taxon>Pseudomonadota</taxon>
        <taxon>Gammaproteobacteria</taxon>
        <taxon>Candidatus Berkiellales</taxon>
        <taxon>Candidatus Berkiellaceae</taxon>
        <taxon>Candidatus Berkiella</taxon>
    </lineage>
</organism>
<evidence type="ECO:0000256" key="2">
    <source>
        <dbReference type="ARBA" id="ARBA00004948"/>
    </source>
</evidence>
<comment type="catalytic activity">
    <reaction evidence="7">
        <text>[ThiS sulfur-carrier protein]-C-terminal-Gly-aminoethanethioate + 2-iminoacetate + 1-deoxy-D-xylulose 5-phosphate = [ThiS sulfur-carrier protein]-C-terminal Gly-Gly + 2-[(2R,5Z)-2-carboxy-4-methylthiazol-5(2H)-ylidene]ethyl phosphate + 2 H2O + H(+)</text>
        <dbReference type="Rhea" id="RHEA:26297"/>
        <dbReference type="Rhea" id="RHEA-COMP:12909"/>
        <dbReference type="Rhea" id="RHEA-COMP:19908"/>
        <dbReference type="ChEBI" id="CHEBI:15377"/>
        <dbReference type="ChEBI" id="CHEBI:15378"/>
        <dbReference type="ChEBI" id="CHEBI:57792"/>
        <dbReference type="ChEBI" id="CHEBI:62899"/>
        <dbReference type="ChEBI" id="CHEBI:77846"/>
        <dbReference type="ChEBI" id="CHEBI:90778"/>
        <dbReference type="ChEBI" id="CHEBI:232372"/>
        <dbReference type="EC" id="2.8.1.10"/>
    </reaction>
</comment>
<dbReference type="AlphaFoldDB" id="A0A0Q9YZM8"/>
<comment type="pathway">
    <text evidence="2">Cofactor biosynthesis; thiamine diphosphate biosynthesis.</text>
</comment>
<dbReference type="GO" id="GO:0009229">
    <property type="term" value="P:thiamine diphosphate biosynthetic process"/>
    <property type="evidence" value="ECO:0007669"/>
    <property type="project" value="UniProtKB-UniPathway"/>
</dbReference>
<keyword evidence="4 9" id="KW-0808">Transferase</keyword>
<keyword evidence="11" id="KW-1185">Reference proteome</keyword>
<accession>A0A0Q9YZM8</accession>
<evidence type="ECO:0000256" key="1">
    <source>
        <dbReference type="ARBA" id="ARBA00002834"/>
    </source>
</evidence>
<evidence type="ECO:0000256" key="6">
    <source>
        <dbReference type="ARBA" id="ARBA00023270"/>
    </source>
</evidence>
<sequence length="257" mass="27804">MWNLAGHECHSRLLVGTAQYPTLAILEQAIMASGTQVITVGLKHEDLNQSQGQSFWKRIQALNCKILPNTAGCMSHVEAIEVAKISQELFETNWVKLEVVSPQLHLQPNPFELVKAAETLNKLGFHVFPFCTDDLVLCKALYDSGCQIVMPWGSPIGSGKGLLNIFQLKALRQLLPKATLIIDAGIGSPQHALSAMQLGYDGVLINSAIAKALDPVMMARAFALAIESGRLSYQAGVMPESDYAIASTSLTQTLFGA</sequence>
<reference evidence="10" key="3">
    <citation type="submission" date="2021-06" db="EMBL/GenBank/DDBJ databases">
        <title>Genomic Description and Analysis of Intracellular Bacteria, Candidatus Berkiella cookevillensis and Candidatus Berkiella aquae.</title>
        <authorList>
            <person name="Kidane D.T."/>
            <person name="Mehari Y.T."/>
            <person name="Rice F.C."/>
            <person name="Arivett B.A."/>
            <person name="Farone A.L."/>
            <person name="Berk S.G."/>
            <person name="Farone M.B."/>
        </authorList>
    </citation>
    <scope>NUCLEOTIDE SEQUENCE</scope>
    <source>
        <strain evidence="10">HT99</strain>
    </source>
</reference>
<dbReference type="STRING" id="295108.HT99x_00612"/>
<evidence type="ECO:0000256" key="7">
    <source>
        <dbReference type="ARBA" id="ARBA00049897"/>
    </source>
</evidence>
<dbReference type="PANTHER" id="PTHR34266">
    <property type="entry name" value="THIAZOLE SYNTHASE"/>
    <property type="match status" value="1"/>
</dbReference>
<reference evidence="9" key="1">
    <citation type="submission" date="2015-09" db="EMBL/GenBank/DDBJ databases">
        <title>Draft Genome Sequences of Two Novel Amoeba-resistant Intranuclear Bacteria, Candidatus Berkiella cookevillensis and Candidatus Berkiella aquae.</title>
        <authorList>
            <person name="Mehari Y.T."/>
            <person name="Arivett B.A."/>
            <person name="Farone A.L."/>
            <person name="Gunderson J.H."/>
            <person name="Farone M.B."/>
        </authorList>
    </citation>
    <scope>NUCLEOTIDE SEQUENCE [LARGE SCALE GENOMIC DNA]</scope>
    <source>
        <strain evidence="9">HT99</strain>
    </source>
</reference>
<proteinExistence type="predicted"/>
<dbReference type="EC" id="2.8.1.10" evidence="3"/>
<dbReference type="InterPro" id="IPR033983">
    <property type="entry name" value="Thiazole_synthase_ThiG"/>
</dbReference>
<dbReference type="EMBL" id="LKAJ02000001">
    <property type="protein sequence ID" value="MCS5712604.1"/>
    <property type="molecule type" value="Genomic_DNA"/>
</dbReference>
<evidence type="ECO:0000313" key="11">
    <source>
        <dbReference type="Proteomes" id="UP000051497"/>
    </source>
</evidence>
<dbReference type="InterPro" id="IPR013785">
    <property type="entry name" value="Aldolase_TIM"/>
</dbReference>
<dbReference type="UniPathway" id="UPA00060"/>
<feature type="domain" description="Thiazole synthase ThiG" evidence="8">
    <location>
        <begin position="4"/>
        <end position="248"/>
    </location>
</feature>
<evidence type="ECO:0000256" key="3">
    <source>
        <dbReference type="ARBA" id="ARBA00011960"/>
    </source>
</evidence>
<evidence type="ECO:0000256" key="4">
    <source>
        <dbReference type="ARBA" id="ARBA00022679"/>
    </source>
</evidence>
<dbReference type="RefSeq" id="WP_075065254.1">
    <property type="nucleotide sequence ID" value="NZ_LKAJ02000001.1"/>
</dbReference>
<dbReference type="SUPFAM" id="SSF110399">
    <property type="entry name" value="ThiG-like"/>
    <property type="match status" value="1"/>
</dbReference>
<dbReference type="PATRIC" id="fig|1590043.3.peg.614"/>
<name>A0A0Q9YZM8_9GAMM</name>
<evidence type="ECO:0000259" key="8">
    <source>
        <dbReference type="Pfam" id="PF05690"/>
    </source>
</evidence>
<comment type="caution">
    <text evidence="9">The sequence shown here is derived from an EMBL/GenBank/DDBJ whole genome shotgun (WGS) entry which is preliminary data.</text>
</comment>
<protein>
    <recommendedName>
        <fullName evidence="3">thiazole synthase</fullName>
        <ecNumber evidence="3">2.8.1.10</ecNumber>
    </recommendedName>
</protein>
<keyword evidence="6" id="KW-0704">Schiff base</keyword>
<dbReference type="PANTHER" id="PTHR34266:SF2">
    <property type="entry name" value="THIAZOLE SYNTHASE"/>
    <property type="match status" value="1"/>
</dbReference>
<dbReference type="InterPro" id="IPR008867">
    <property type="entry name" value="ThiG"/>
</dbReference>
<dbReference type="Gene3D" id="3.20.20.70">
    <property type="entry name" value="Aldolase class I"/>
    <property type="match status" value="1"/>
</dbReference>
<dbReference type="OrthoDB" id="9805935at2"/>
<dbReference type="CDD" id="cd04728">
    <property type="entry name" value="ThiG"/>
    <property type="match status" value="1"/>
</dbReference>
<dbReference type="Pfam" id="PF05690">
    <property type="entry name" value="ThiG"/>
    <property type="match status" value="1"/>
</dbReference>
<dbReference type="GO" id="GO:1990107">
    <property type="term" value="F:thiazole synthase activity"/>
    <property type="evidence" value="ECO:0007669"/>
    <property type="project" value="UniProtKB-EC"/>
</dbReference>
<gene>
    <name evidence="9" type="primary">thiG</name>
    <name evidence="9" type="ORF">HT99x_00612</name>
    <name evidence="10" type="ORF">HT99x_014280</name>
</gene>
<evidence type="ECO:0000313" key="10">
    <source>
        <dbReference type="EMBL" id="MCS5712604.1"/>
    </source>
</evidence>
<comment type="function">
    <text evidence="1">Catalyzes the rearrangement of 1-deoxy-D-xylulose 5-phosphate (DXP) to produce the thiazole phosphate moiety of thiamine. Sulfur is provided by the thiocarboxylate moiety of the carrier protein ThiS. In vitro, sulfur can be provided by H(2)S.</text>
</comment>
<reference evidence="10" key="2">
    <citation type="journal article" date="2016" name="Genome Announc.">
        <title>Draft Genome Sequences of Two Novel Amoeba-Resistant Intranuclear Bacteria, 'Candidatus Berkiella cookevillensis' and 'Candidatus Berkiella aquae'.</title>
        <authorList>
            <person name="Mehari Y.T."/>
            <person name="Arivett B.A."/>
            <person name="Farone A.L."/>
            <person name="Gunderson J.H."/>
            <person name="Farone M.B."/>
        </authorList>
    </citation>
    <scope>NUCLEOTIDE SEQUENCE</scope>
    <source>
        <strain evidence="10">HT99</strain>
    </source>
</reference>